<accession>A0A2N3QVM9</accession>
<evidence type="ECO:0000256" key="1">
    <source>
        <dbReference type="SAM" id="MobiDB-lite"/>
    </source>
</evidence>
<feature type="compositionally biased region" description="Basic and acidic residues" evidence="1">
    <location>
        <begin position="82"/>
        <end position="94"/>
    </location>
</feature>
<name>A0A2N3QVM9_9BIFI</name>
<proteinExistence type="predicted"/>
<dbReference type="AlphaFoldDB" id="A0A2N3QVM9"/>
<organism evidence="2 3">
    <name type="scientific">Bifidobacterium pseudolongum subsp. globosum</name>
    <dbReference type="NCBI Taxonomy" id="1690"/>
    <lineage>
        <taxon>Bacteria</taxon>
        <taxon>Bacillati</taxon>
        <taxon>Actinomycetota</taxon>
        <taxon>Actinomycetes</taxon>
        <taxon>Bifidobacteriales</taxon>
        <taxon>Bifidobacteriaceae</taxon>
        <taxon>Bifidobacterium</taxon>
    </lineage>
</organism>
<evidence type="ECO:0000313" key="3">
    <source>
        <dbReference type="Proteomes" id="UP000233722"/>
    </source>
</evidence>
<feature type="region of interest" description="Disordered" evidence="1">
    <location>
        <begin position="82"/>
        <end position="102"/>
    </location>
</feature>
<dbReference type="Proteomes" id="UP000233722">
    <property type="component" value="Unassembled WGS sequence"/>
</dbReference>
<reference evidence="2 3" key="1">
    <citation type="submission" date="2017-10" db="EMBL/GenBank/DDBJ databases">
        <title>Bifidobacterium genomics.</title>
        <authorList>
            <person name="Lugli G.A."/>
            <person name="Milani C."/>
            <person name="Mancabelli L."/>
        </authorList>
    </citation>
    <scope>NUCLEOTIDE SEQUENCE [LARGE SCALE GENOMIC DNA]</scope>
    <source>
        <strain evidence="2 3">1747B</strain>
    </source>
</reference>
<dbReference type="Gene3D" id="1.10.30.50">
    <property type="match status" value="1"/>
</dbReference>
<dbReference type="RefSeq" id="WP_101430629.1">
    <property type="nucleotide sequence ID" value="NZ_PCHA01000014.1"/>
</dbReference>
<gene>
    <name evidence="2" type="ORF">CQR45_0323</name>
</gene>
<protein>
    <submittedName>
        <fullName evidence="2">Phage protein</fullName>
    </submittedName>
</protein>
<evidence type="ECO:0000313" key="2">
    <source>
        <dbReference type="EMBL" id="PKU96201.1"/>
    </source>
</evidence>
<sequence>MKRPHTRAFEKHKQEFFEQGKALDAAGDPRADCWICHKRIDYSVPAGSTPTSHELDHYYVFSKYPELFDDPANFRHAHRQCNRERGDGQPKADLGDVIAQWW</sequence>
<comment type="caution">
    <text evidence="2">The sequence shown here is derived from an EMBL/GenBank/DDBJ whole genome shotgun (WGS) entry which is preliminary data.</text>
</comment>
<dbReference type="EMBL" id="PCHA01000014">
    <property type="protein sequence ID" value="PKU96201.1"/>
    <property type="molecule type" value="Genomic_DNA"/>
</dbReference>